<evidence type="ECO:0000259" key="3">
    <source>
        <dbReference type="Pfam" id="PF05378"/>
    </source>
</evidence>
<sequence>MNGPTLRIGVDVGGTNTDGVILDLARSSETDRGIVAWTKSSTTKNPSDGINKVIREMFDQSKINPRDVASVTIGTTHFINAVVEMDQSRLAKVAVLRLCGPFSKDIPIGIDWPPRLRNIICGYRGLVDGGLEIDGSLIAELDEDEVRRHCEKIKAEGIKSVAIVGIFSPIDVVYKQEEKAAEIVRSVFPEASIVCSKEVANIGFLERENAAILNASILSFARRTLHSFQDAISQLNLECPVFVTQNDGTILPASAAARLPIRTFSSGPTNSMRGAAFLMQDQEKEAMMVVDIGGTTTDVGLLLKNGFPRQAAAYSEIAGVRTNFSYPDVRSIGLGGGSIVGRDKDGSLTVGPESVGYQIQEKALVFGGDVATTTDYTVLGSKEVEIGNRSLLEKANLGPSLSDFKAEVKSMLETIIDTMKTSPEDIPIVLVGGGAVIAPDSLMGASRVVKPNWSGVANAIGAATARVSGVVDSVESTETKPKAEIMKELSERAIDKAVESGALRETVTIAEMESFPLQYIANKSRIIIKAVGDFDYSRTDLQRTAVVENGDADEFTDDPNNVTQKKGDSEDSTETPSSSHPTTFTKEYIASYKPQVTNRQWILSETDLEFITIGCYILGTGGGGSPYQHFLRLRELLRAGATLRVVSPWDLKDDAIVACGGGKGSPQVSIEKPYGDEILESQRELYEYLNVQPDAVIPLEIGGGNGLQGLVIGASSALDIPCIDGDWMGRAYPVSWQTTPVVFEKKAMMLPTCISDGNGRIIIMKKAPTELDAERALRAALSQMGSHVGCAKGPVSGKNTKAWVVENTISLSWRIGRAVALSRCTNTVDIVAESIIAEVGGHESARLLFKGKIVGVERITRMGHAYGEVVIESTEDDSSSNSAKKRLVIPFKNENIYAKEVDANGNEEILAIVPDLVCVIDAQNGEALGTQEYRYGLPVIVLGITASDKWTSTPRGIEIGGPKGFGFDELEYKPLDTTFTMKASTIFSISSGIVATVSALPQSAVTLKAPLEGYEVQPLPDGGATNLLHERAGNPNCDIGGSGPATRSAIEEGVRFLTVHQAGASCGIDNGPGVCSRVSCSYNSAIWICNDNNGPLSIGCGEVGRVAGEILARCPAARGQLFSDGNWNVIVGRDNC</sequence>
<dbReference type="GO" id="GO:0016787">
    <property type="term" value="F:hydrolase activity"/>
    <property type="evidence" value="ECO:0007669"/>
    <property type="project" value="InterPro"/>
</dbReference>
<evidence type="ECO:0000313" key="7">
    <source>
        <dbReference type="Proteomes" id="UP000622797"/>
    </source>
</evidence>
<reference evidence="6" key="1">
    <citation type="journal article" date="2020" name="BMC Genomics">
        <title>Correction to: Identification and distribution of gene clusters required for synthesis of sphingolipid metabolism inhibitors in diverse species of the filamentous fungus Fusarium.</title>
        <authorList>
            <person name="Kim H.S."/>
            <person name="Lohmar J.M."/>
            <person name="Busman M."/>
            <person name="Brown D.W."/>
            <person name="Naumann T.A."/>
            <person name="Divon H.H."/>
            <person name="Lysoe E."/>
            <person name="Uhlig S."/>
            <person name="Proctor R.H."/>
        </authorList>
    </citation>
    <scope>NUCLEOTIDE SEQUENCE</scope>
    <source>
        <strain evidence="6">NRRL 20472</strain>
    </source>
</reference>
<evidence type="ECO:0000313" key="6">
    <source>
        <dbReference type="EMBL" id="KAF4971309.1"/>
    </source>
</evidence>
<evidence type="ECO:0000259" key="2">
    <source>
        <dbReference type="Pfam" id="PF01968"/>
    </source>
</evidence>
<feature type="domain" description="Hydantoinase A/oxoprolinase" evidence="2">
    <location>
        <begin position="207"/>
        <end position="378"/>
    </location>
</feature>
<protein>
    <submittedName>
        <fullName evidence="6">Uncharacterized protein</fullName>
    </submittedName>
</protein>
<feature type="domain" description="S-Me-THD-like C-terminal" evidence="5">
    <location>
        <begin position="772"/>
        <end position="975"/>
    </location>
</feature>
<dbReference type="PANTHER" id="PTHR11365:SF10">
    <property type="entry name" value="HYDANTOINASE_OXOPROLINASE"/>
    <property type="match status" value="1"/>
</dbReference>
<dbReference type="FunFam" id="3.40.1610.10:FF:000001">
    <property type="entry name" value="Hydantoinase, putative"/>
    <property type="match status" value="1"/>
</dbReference>
<feature type="domain" description="Hydantoinase/oxoprolinase N-terminal" evidence="3">
    <location>
        <begin position="7"/>
        <end position="187"/>
    </location>
</feature>
<dbReference type="Pfam" id="PF01968">
    <property type="entry name" value="Hydantoinase_A"/>
    <property type="match status" value="1"/>
</dbReference>
<dbReference type="OrthoDB" id="5404895at2759"/>
<dbReference type="SUPFAM" id="SSF160991">
    <property type="entry name" value="CV3147-like"/>
    <property type="match status" value="1"/>
</dbReference>
<accession>A0A8H4U871</accession>
<dbReference type="InterPro" id="IPR043129">
    <property type="entry name" value="ATPase_NBD"/>
</dbReference>
<evidence type="ECO:0000256" key="1">
    <source>
        <dbReference type="SAM" id="MobiDB-lite"/>
    </source>
</evidence>
<dbReference type="Proteomes" id="UP000622797">
    <property type="component" value="Unassembled WGS sequence"/>
</dbReference>
<dbReference type="InterPro" id="IPR010318">
    <property type="entry name" value="S-Me-THD_N"/>
</dbReference>
<dbReference type="AlphaFoldDB" id="A0A8H4U871"/>
<dbReference type="Gene3D" id="3.40.1610.10">
    <property type="entry name" value="CV3147-like domain"/>
    <property type="match status" value="1"/>
</dbReference>
<evidence type="ECO:0000259" key="4">
    <source>
        <dbReference type="Pfam" id="PF06032"/>
    </source>
</evidence>
<keyword evidence="7" id="KW-1185">Reference proteome</keyword>
<reference evidence="6" key="2">
    <citation type="submission" date="2020-05" db="EMBL/GenBank/DDBJ databases">
        <authorList>
            <person name="Kim H.-S."/>
            <person name="Proctor R.H."/>
            <person name="Brown D.W."/>
        </authorList>
    </citation>
    <scope>NUCLEOTIDE SEQUENCE</scope>
    <source>
        <strain evidence="6">NRRL 20472</strain>
    </source>
</reference>
<proteinExistence type="predicted"/>
<dbReference type="Pfam" id="PF20906">
    <property type="entry name" value="S-Me-THD_C"/>
    <property type="match status" value="1"/>
</dbReference>
<dbReference type="InterPro" id="IPR048350">
    <property type="entry name" value="S-Me-THD-like_C"/>
</dbReference>
<gene>
    <name evidence="6" type="ORF">FSARC_1828</name>
</gene>
<dbReference type="Pfam" id="PF05378">
    <property type="entry name" value="Hydant_A_N"/>
    <property type="match status" value="1"/>
</dbReference>
<evidence type="ECO:0000259" key="5">
    <source>
        <dbReference type="Pfam" id="PF20906"/>
    </source>
</evidence>
<dbReference type="Pfam" id="PF06032">
    <property type="entry name" value="S-Me-THD_N"/>
    <property type="match status" value="1"/>
</dbReference>
<dbReference type="InterPro" id="IPR008040">
    <property type="entry name" value="Hydant_A_N"/>
</dbReference>
<dbReference type="InterPro" id="IPR024071">
    <property type="entry name" value="S-Me-THD_C_sf"/>
</dbReference>
<feature type="domain" description="S-Me-THD N-terminal" evidence="4">
    <location>
        <begin position="606"/>
        <end position="766"/>
    </location>
</feature>
<dbReference type="InterPro" id="IPR027479">
    <property type="entry name" value="S-Me-THD_N_sf"/>
</dbReference>
<dbReference type="FunFam" id="2.40.390.10:FF:000002">
    <property type="entry name" value="ACR027Cp"/>
    <property type="match status" value="1"/>
</dbReference>
<comment type="caution">
    <text evidence="6">The sequence shown here is derived from an EMBL/GenBank/DDBJ whole genome shotgun (WGS) entry which is preliminary data.</text>
</comment>
<organism evidence="6 7">
    <name type="scientific">Fusarium sarcochroum</name>
    <dbReference type="NCBI Taxonomy" id="1208366"/>
    <lineage>
        <taxon>Eukaryota</taxon>
        <taxon>Fungi</taxon>
        <taxon>Dikarya</taxon>
        <taxon>Ascomycota</taxon>
        <taxon>Pezizomycotina</taxon>
        <taxon>Sordariomycetes</taxon>
        <taxon>Hypocreomycetidae</taxon>
        <taxon>Hypocreales</taxon>
        <taxon>Nectriaceae</taxon>
        <taxon>Fusarium</taxon>
        <taxon>Fusarium lateritium species complex</taxon>
    </lineage>
</organism>
<dbReference type="Gene3D" id="2.40.390.10">
    <property type="entry name" value="CV3147-like"/>
    <property type="match status" value="1"/>
</dbReference>
<dbReference type="InterPro" id="IPR045079">
    <property type="entry name" value="Oxoprolinase-like"/>
</dbReference>
<feature type="region of interest" description="Disordered" evidence="1">
    <location>
        <begin position="547"/>
        <end position="582"/>
    </location>
</feature>
<dbReference type="SUPFAM" id="SSF53067">
    <property type="entry name" value="Actin-like ATPase domain"/>
    <property type="match status" value="2"/>
</dbReference>
<dbReference type="EMBL" id="JABEXW010000097">
    <property type="protein sequence ID" value="KAF4971309.1"/>
    <property type="molecule type" value="Genomic_DNA"/>
</dbReference>
<dbReference type="PANTHER" id="PTHR11365">
    <property type="entry name" value="5-OXOPROLINASE RELATED"/>
    <property type="match status" value="1"/>
</dbReference>
<dbReference type="InterPro" id="IPR002821">
    <property type="entry name" value="Hydantoinase_A"/>
</dbReference>
<name>A0A8H4U871_9HYPO</name>